<dbReference type="EMBL" id="JAECZA010000113">
    <property type="protein sequence ID" value="MBH8575213.1"/>
    <property type="molecule type" value="Genomic_DNA"/>
</dbReference>
<dbReference type="AlphaFoldDB" id="A0A8J7I790"/>
<dbReference type="SUPFAM" id="SSF48452">
    <property type="entry name" value="TPR-like"/>
    <property type="match status" value="1"/>
</dbReference>
<protein>
    <recommendedName>
        <fullName evidence="3">Tetratricopeptide repeat protein</fullName>
    </recommendedName>
</protein>
<organism evidence="1 2">
    <name type="scientific">Dendronalium phyllosphericum CENA369</name>
    <dbReference type="NCBI Taxonomy" id="1725256"/>
    <lineage>
        <taxon>Bacteria</taxon>
        <taxon>Bacillati</taxon>
        <taxon>Cyanobacteriota</taxon>
        <taxon>Cyanophyceae</taxon>
        <taxon>Nostocales</taxon>
        <taxon>Nostocaceae</taxon>
        <taxon>Dendronalium</taxon>
        <taxon>Dendronalium phyllosphericum</taxon>
    </lineage>
</organism>
<gene>
    <name evidence="1" type="ORF">I8752_19780</name>
</gene>
<sequence>MGRIIEKGNKQFKAKSLMCEGDKLEVSKGAKVKFLCFSSGDIIWLSNGVIPSNKCEKVNTSETRCNPNNLKVCLLRKGGIGEDFEPTIIYPYTSSLMKTRPEIAWLPVLGATAYKVKVSGYDFGWERIVNQTHLTYPAQEKELPFAQAVQITVIAYRKDASPTADTFAVNLFSQEEIHQVLDTIEQINSLGLPEDEAVLDVDAVYTSRGFLDESIELLSRIVTSKSTNPTIYRVLGDRYFEAGLPDKASVQYMTASELAKKSNNSFELHKAQEGLRDYL</sequence>
<proteinExistence type="predicted"/>
<comment type="caution">
    <text evidence="1">The sequence shown here is derived from an EMBL/GenBank/DDBJ whole genome shotgun (WGS) entry which is preliminary data.</text>
</comment>
<evidence type="ECO:0000313" key="2">
    <source>
        <dbReference type="Proteomes" id="UP000662314"/>
    </source>
</evidence>
<reference evidence="1 2" key="1">
    <citation type="journal article" date="2021" name="Int. J. Syst. Evol. Microbiol.">
        <title>Amazonocrinis nigriterrae gen. nov., sp. nov., Atlanticothrix silvestris gen. nov., sp. nov. and Dendronalium phyllosphericum gen. nov., sp. nov., nostocacean cyanobacteria from Brazilian environments.</title>
        <authorList>
            <person name="Alvarenga D.O."/>
            <person name="Andreote A.P.D."/>
            <person name="Branco L.H.Z."/>
            <person name="Delbaje E."/>
            <person name="Cruz R.B."/>
            <person name="Varani A.M."/>
            <person name="Fiore M.F."/>
        </authorList>
    </citation>
    <scope>NUCLEOTIDE SEQUENCE [LARGE SCALE GENOMIC DNA]</scope>
    <source>
        <strain evidence="1 2">CENA369</strain>
    </source>
</reference>
<accession>A0A8J7I790</accession>
<keyword evidence="2" id="KW-1185">Reference proteome</keyword>
<evidence type="ECO:0008006" key="3">
    <source>
        <dbReference type="Google" id="ProtNLM"/>
    </source>
</evidence>
<dbReference type="InterPro" id="IPR011990">
    <property type="entry name" value="TPR-like_helical_dom_sf"/>
</dbReference>
<name>A0A8J7I790_9NOST</name>
<evidence type="ECO:0000313" key="1">
    <source>
        <dbReference type="EMBL" id="MBH8575213.1"/>
    </source>
</evidence>
<dbReference type="Gene3D" id="1.25.40.10">
    <property type="entry name" value="Tetratricopeptide repeat domain"/>
    <property type="match status" value="1"/>
</dbReference>
<dbReference type="Proteomes" id="UP000662314">
    <property type="component" value="Unassembled WGS sequence"/>
</dbReference>